<dbReference type="OrthoDB" id="14765at2"/>
<dbReference type="PANTHER" id="PTHR35894:SF1">
    <property type="entry name" value="PHOSPHORIBULOKINASE _ URIDINE KINASE FAMILY"/>
    <property type="match status" value="1"/>
</dbReference>
<evidence type="ECO:0000259" key="1">
    <source>
        <dbReference type="SMART" id="SM00382"/>
    </source>
</evidence>
<dbReference type="SUPFAM" id="SSF52540">
    <property type="entry name" value="P-loop containing nucleoside triphosphate hydrolases"/>
    <property type="match status" value="1"/>
</dbReference>
<dbReference type="CDD" id="cd00009">
    <property type="entry name" value="AAA"/>
    <property type="match status" value="1"/>
</dbReference>
<dbReference type="Pfam" id="PF05621">
    <property type="entry name" value="TniB"/>
    <property type="match status" value="1"/>
</dbReference>
<feature type="domain" description="AAA+ ATPase" evidence="1">
    <location>
        <begin position="56"/>
        <end position="210"/>
    </location>
</feature>
<dbReference type="EMBL" id="VOQR01000001">
    <property type="protein sequence ID" value="TXC69961.1"/>
    <property type="molecule type" value="Genomic_DNA"/>
</dbReference>
<accession>A0A5C6UCM6</accession>
<evidence type="ECO:0000313" key="3">
    <source>
        <dbReference type="Proteomes" id="UP000321250"/>
    </source>
</evidence>
<dbReference type="AlphaFoldDB" id="A0A5C6UCM6"/>
<dbReference type="SMART" id="SM00382">
    <property type="entry name" value="AAA"/>
    <property type="match status" value="1"/>
</dbReference>
<sequence length="303" mass="33468">MNAPLRRLTPKIHAIIGASPEVRLEALKAQPFVAYGTAKRISDRLEELLISKRSHRPASILISGPTNNGKTMLVNRFIGLHPPDDDPSAEAITAKVLYVQMPPTPDPRQFYTSILDRLNAPVRRTAILSQLQSQALRLVEAVGLKVLVIDELHNIHSGRVEQQRAFLNVLRYVSNEKQIHLVGCGLITAVRALQSDEQLANRFEHWPLPKWTSENGTRALLNTLESTLPLQHASELSQPDIMSRVLALSGGTIGEIVRLVNAAAAEAIQNGAERIDASVIDGLRWIPPGDRRRAAELSLGYRD</sequence>
<dbReference type="Gene3D" id="3.40.50.300">
    <property type="entry name" value="P-loop containing nucleotide triphosphate hydrolases"/>
    <property type="match status" value="1"/>
</dbReference>
<organism evidence="2 3">
    <name type="scientific">Sphingomonas ginsenosidivorax</name>
    <dbReference type="NCBI Taxonomy" id="862135"/>
    <lineage>
        <taxon>Bacteria</taxon>
        <taxon>Pseudomonadati</taxon>
        <taxon>Pseudomonadota</taxon>
        <taxon>Alphaproteobacteria</taxon>
        <taxon>Sphingomonadales</taxon>
        <taxon>Sphingomonadaceae</taxon>
        <taxon>Sphingomonas</taxon>
    </lineage>
</organism>
<comment type="caution">
    <text evidence="2">The sequence shown here is derived from an EMBL/GenBank/DDBJ whole genome shotgun (WGS) entry which is preliminary data.</text>
</comment>
<dbReference type="InterPro" id="IPR052026">
    <property type="entry name" value="ExeA_AAA_ATPase_DNA-bind"/>
</dbReference>
<dbReference type="InterPro" id="IPR027417">
    <property type="entry name" value="P-loop_NTPase"/>
</dbReference>
<name>A0A5C6UCM6_9SPHN</name>
<proteinExistence type="predicted"/>
<reference evidence="2 3" key="1">
    <citation type="journal article" date="2013" name="Antonie Van Leeuwenhoek">
        <title>Sphingomonas ginsenosidivorax sp. nov., with the ability to transform ginsenosides.</title>
        <authorList>
            <person name="Jin X.F."/>
            <person name="Kim J.K."/>
            <person name="Liu Q.M."/>
            <person name="Kang M.S."/>
            <person name="He D."/>
            <person name="Jin F.X."/>
            <person name="Kim S.C."/>
            <person name="Im W.T."/>
        </authorList>
    </citation>
    <scope>NUCLEOTIDE SEQUENCE [LARGE SCALE GENOMIC DNA]</scope>
    <source>
        <strain evidence="2 3">KHI67</strain>
    </source>
</reference>
<keyword evidence="3" id="KW-1185">Reference proteome</keyword>
<protein>
    <submittedName>
        <fullName evidence="2">AAA family ATPase</fullName>
    </submittedName>
</protein>
<dbReference type="Proteomes" id="UP000321250">
    <property type="component" value="Unassembled WGS sequence"/>
</dbReference>
<dbReference type="InterPro" id="IPR003593">
    <property type="entry name" value="AAA+_ATPase"/>
</dbReference>
<dbReference type="RefSeq" id="WP_147079688.1">
    <property type="nucleotide sequence ID" value="NZ_VOQR01000001.1"/>
</dbReference>
<evidence type="ECO:0000313" key="2">
    <source>
        <dbReference type="EMBL" id="TXC69961.1"/>
    </source>
</evidence>
<gene>
    <name evidence="2" type="ORF">FSB78_02590</name>
</gene>
<dbReference type="PANTHER" id="PTHR35894">
    <property type="entry name" value="GENERAL SECRETION PATHWAY PROTEIN A-RELATED"/>
    <property type="match status" value="1"/>
</dbReference>
<dbReference type="InterPro" id="IPR008868">
    <property type="entry name" value="TniB"/>
</dbReference>